<gene>
    <name evidence="1" type="ORF">NYM_LOCUS18547</name>
</gene>
<reference evidence="1" key="1">
    <citation type="submission" date="2019-09" db="EMBL/GenBank/DDBJ databases">
        <authorList>
            <person name="Zhang L."/>
        </authorList>
    </citation>
    <scope>NUCLEOTIDE SEQUENCE</scope>
</reference>
<protein>
    <submittedName>
        <fullName evidence="1">Uncharacterized protein</fullName>
    </submittedName>
</protein>
<dbReference type="AlphaFoldDB" id="A0A5K1CWP3"/>
<organism evidence="1">
    <name type="scientific">Nymphaea colorata</name>
    <name type="common">pocket water lily</name>
    <dbReference type="NCBI Taxonomy" id="210225"/>
    <lineage>
        <taxon>Eukaryota</taxon>
        <taxon>Viridiplantae</taxon>
        <taxon>Streptophyta</taxon>
        <taxon>Embryophyta</taxon>
        <taxon>Tracheophyta</taxon>
        <taxon>Spermatophyta</taxon>
        <taxon>Magnoliopsida</taxon>
        <taxon>Nymphaeales</taxon>
        <taxon>Nymphaeaceae</taxon>
        <taxon>Nymphaea</taxon>
    </lineage>
</organism>
<evidence type="ECO:0000313" key="1">
    <source>
        <dbReference type="EMBL" id="VVW30828.1"/>
    </source>
</evidence>
<dbReference type="Gramene" id="NC4G0239790.1">
    <property type="protein sequence ID" value="NC4G0239790.1:cds"/>
    <property type="gene ID" value="NC4G0239790"/>
</dbReference>
<sequence length="197" mass="20997">MDLPQRVSMKANYALVTKRMKESKAAVDDPEGAHAPRAASRTFADLSRIASASGVSAISRLTAFSIFPAVTTSSAPPPHALTTTPTFSTSVTSCALAGWSECSGQVASGTPRLKLSMQEFHPQWLRNPPTAPWLKISSCGAHPLTTRPDPRTRCSNPSGKWISGLVPFLKILPRSAARRTQRNLLPVCSSPAASSET</sequence>
<dbReference type="EMBL" id="LR721782">
    <property type="protein sequence ID" value="VVW30828.1"/>
    <property type="molecule type" value="Genomic_DNA"/>
</dbReference>
<proteinExistence type="predicted"/>
<accession>A0A5K1CWP3</accession>
<name>A0A5K1CWP3_9MAGN</name>